<evidence type="ECO:0000313" key="2">
    <source>
        <dbReference type="EMBL" id="HIU69557.1"/>
    </source>
</evidence>
<dbReference type="Proteomes" id="UP000824125">
    <property type="component" value="Unassembled WGS sequence"/>
</dbReference>
<keyword evidence="1" id="KW-1133">Transmembrane helix</keyword>
<feature type="transmembrane region" description="Helical" evidence="1">
    <location>
        <begin position="135"/>
        <end position="155"/>
    </location>
</feature>
<dbReference type="GO" id="GO:0015293">
    <property type="term" value="F:symporter activity"/>
    <property type="evidence" value="ECO:0007669"/>
    <property type="project" value="InterPro"/>
</dbReference>
<dbReference type="Gene3D" id="1.20.1250.20">
    <property type="entry name" value="MFS general substrate transporter like domains"/>
    <property type="match status" value="1"/>
</dbReference>
<protein>
    <submittedName>
        <fullName evidence="2">MFS transporter</fullName>
    </submittedName>
</protein>
<evidence type="ECO:0000313" key="3">
    <source>
        <dbReference type="Proteomes" id="UP000824125"/>
    </source>
</evidence>
<feature type="transmembrane region" description="Helical" evidence="1">
    <location>
        <begin position="301"/>
        <end position="323"/>
    </location>
</feature>
<dbReference type="InterPro" id="IPR036259">
    <property type="entry name" value="MFS_trans_sf"/>
</dbReference>
<evidence type="ECO:0000256" key="1">
    <source>
        <dbReference type="SAM" id="Phobius"/>
    </source>
</evidence>
<dbReference type="InterPro" id="IPR039672">
    <property type="entry name" value="MFS_2"/>
</dbReference>
<keyword evidence="1" id="KW-0472">Membrane</keyword>
<sequence>MKKRALDVVQNALTNLKQYWNVPPQGCFVPYKEIAVFSGGGIGVKTVNSMVSQITMSATCLLVGSIYRLSPSDLMILFIISNVISVLKTPLVSWLVDNTNTKRGKFRPYLLWAGIPCLIGVVGITWLVPLDGSNIVKMVLIGLFYNILYIGQHVYNNAYMGISQVISPNSNERTAIMSISEFVSNLGPSLVSLILPVFAEVFFGEQGLLDIMAYRILLPAFTLVGFLVGLVVMAKTNERVIDTQPQEKREKVKISQGLKQFAANPNFWIVALSKFFDGSRGAISVLLGWICLYQLNSSAMYGILPTITSTAFIPGMLLAPLLIKKLGYRRFGAGSFLLNAVAAVIMLLTFQNSIVFFVVALYLFNFASGPQYIIQTSLSADALDEQQLKTGERVEGFVQNIQLVFSVVGSIFSTFLLTYVYEHFGLAAGADGLTDYSVLVNADIRNPIITYSIVIALAASVLSAVPFFFCRMTSARHDEIILQLREKAGR</sequence>
<accession>A0A9D1SNK0</accession>
<feature type="transmembrane region" description="Helical" evidence="1">
    <location>
        <begin position="75"/>
        <end position="97"/>
    </location>
</feature>
<dbReference type="GO" id="GO:0005886">
    <property type="term" value="C:plasma membrane"/>
    <property type="evidence" value="ECO:0007669"/>
    <property type="project" value="TreeGrafter"/>
</dbReference>
<comment type="caution">
    <text evidence="2">The sequence shown here is derived from an EMBL/GenBank/DDBJ whole genome shotgun (WGS) entry which is preliminary data.</text>
</comment>
<dbReference type="AlphaFoldDB" id="A0A9D1SNK0"/>
<dbReference type="EMBL" id="DVNM01000033">
    <property type="protein sequence ID" value="HIU69557.1"/>
    <property type="molecule type" value="Genomic_DNA"/>
</dbReference>
<dbReference type="SUPFAM" id="SSF103473">
    <property type="entry name" value="MFS general substrate transporter"/>
    <property type="match status" value="1"/>
</dbReference>
<keyword evidence="1" id="KW-0812">Transmembrane</keyword>
<reference evidence="2" key="2">
    <citation type="journal article" date="2021" name="PeerJ">
        <title>Extensive microbial diversity within the chicken gut microbiome revealed by metagenomics and culture.</title>
        <authorList>
            <person name="Gilroy R."/>
            <person name="Ravi A."/>
            <person name="Getino M."/>
            <person name="Pursley I."/>
            <person name="Horton D.L."/>
            <person name="Alikhan N.F."/>
            <person name="Baker D."/>
            <person name="Gharbi K."/>
            <person name="Hall N."/>
            <person name="Watson M."/>
            <person name="Adriaenssens E.M."/>
            <person name="Foster-Nyarko E."/>
            <person name="Jarju S."/>
            <person name="Secka A."/>
            <person name="Antonio M."/>
            <person name="Oren A."/>
            <person name="Chaudhuri R.R."/>
            <person name="La Ragione R."/>
            <person name="Hildebrand F."/>
            <person name="Pallen M.J."/>
        </authorList>
    </citation>
    <scope>NUCLEOTIDE SEQUENCE</scope>
    <source>
        <strain evidence="2">CHK176-6737</strain>
    </source>
</reference>
<dbReference type="PANTHER" id="PTHR11328">
    <property type="entry name" value="MAJOR FACILITATOR SUPERFAMILY DOMAIN-CONTAINING PROTEIN"/>
    <property type="match status" value="1"/>
</dbReference>
<name>A0A9D1SNK0_9FIRM</name>
<proteinExistence type="predicted"/>
<dbReference type="PANTHER" id="PTHR11328:SF24">
    <property type="entry name" value="MAJOR FACILITATOR SUPERFAMILY (MFS) PROFILE DOMAIN-CONTAINING PROTEIN"/>
    <property type="match status" value="1"/>
</dbReference>
<feature type="transmembrane region" description="Helical" evidence="1">
    <location>
        <begin position="50"/>
        <end position="69"/>
    </location>
</feature>
<dbReference type="GO" id="GO:0008643">
    <property type="term" value="P:carbohydrate transport"/>
    <property type="evidence" value="ECO:0007669"/>
    <property type="project" value="InterPro"/>
</dbReference>
<organism evidence="2 3">
    <name type="scientific">Candidatus Scybalenecus merdavium</name>
    <dbReference type="NCBI Taxonomy" id="2840939"/>
    <lineage>
        <taxon>Bacteria</taxon>
        <taxon>Bacillati</taxon>
        <taxon>Bacillota</taxon>
        <taxon>Clostridia</taxon>
        <taxon>Eubacteriales</taxon>
        <taxon>Oscillospiraceae</taxon>
        <taxon>Oscillospiraceae incertae sedis</taxon>
        <taxon>Candidatus Scybalenecus</taxon>
    </lineage>
</organism>
<feature type="transmembrane region" description="Helical" evidence="1">
    <location>
        <begin position="211"/>
        <end position="234"/>
    </location>
</feature>
<feature type="transmembrane region" description="Helical" evidence="1">
    <location>
        <begin position="403"/>
        <end position="421"/>
    </location>
</feature>
<dbReference type="Pfam" id="PF13347">
    <property type="entry name" value="MFS_2"/>
    <property type="match status" value="1"/>
</dbReference>
<gene>
    <name evidence="2" type="ORF">IAD23_06335</name>
</gene>
<feature type="transmembrane region" description="Helical" evidence="1">
    <location>
        <begin position="354"/>
        <end position="374"/>
    </location>
</feature>
<feature type="transmembrane region" description="Helical" evidence="1">
    <location>
        <begin position="176"/>
        <end position="199"/>
    </location>
</feature>
<reference evidence="2" key="1">
    <citation type="submission" date="2020-10" db="EMBL/GenBank/DDBJ databases">
        <authorList>
            <person name="Gilroy R."/>
        </authorList>
    </citation>
    <scope>NUCLEOTIDE SEQUENCE</scope>
    <source>
        <strain evidence="2">CHK176-6737</strain>
    </source>
</reference>
<feature type="transmembrane region" description="Helical" evidence="1">
    <location>
        <begin position="109"/>
        <end position="129"/>
    </location>
</feature>
<feature type="transmembrane region" description="Helical" evidence="1">
    <location>
        <begin position="448"/>
        <end position="469"/>
    </location>
</feature>